<accession>A0A2V1E8N4</accession>
<reference evidence="1 2" key="1">
    <citation type="journal article" date="2018" name="Sci. Rep.">
        <title>Comparative genomics provides insights into the lifestyle and reveals functional heterogeneity of dark septate endophytic fungi.</title>
        <authorList>
            <person name="Knapp D.G."/>
            <person name="Nemeth J.B."/>
            <person name="Barry K."/>
            <person name="Hainaut M."/>
            <person name="Henrissat B."/>
            <person name="Johnson J."/>
            <person name="Kuo A."/>
            <person name="Lim J.H.P."/>
            <person name="Lipzen A."/>
            <person name="Nolan M."/>
            <person name="Ohm R.A."/>
            <person name="Tamas L."/>
            <person name="Grigoriev I.V."/>
            <person name="Spatafora J.W."/>
            <person name="Nagy L.G."/>
            <person name="Kovacs G.M."/>
        </authorList>
    </citation>
    <scope>NUCLEOTIDE SEQUENCE [LARGE SCALE GENOMIC DNA]</scope>
    <source>
        <strain evidence="1 2">DSE2036</strain>
    </source>
</reference>
<dbReference type="AlphaFoldDB" id="A0A2V1E8N4"/>
<organism evidence="1 2">
    <name type="scientific">Periconia macrospinosa</name>
    <dbReference type="NCBI Taxonomy" id="97972"/>
    <lineage>
        <taxon>Eukaryota</taxon>
        <taxon>Fungi</taxon>
        <taxon>Dikarya</taxon>
        <taxon>Ascomycota</taxon>
        <taxon>Pezizomycotina</taxon>
        <taxon>Dothideomycetes</taxon>
        <taxon>Pleosporomycetidae</taxon>
        <taxon>Pleosporales</taxon>
        <taxon>Massarineae</taxon>
        <taxon>Periconiaceae</taxon>
        <taxon>Periconia</taxon>
    </lineage>
</organism>
<evidence type="ECO:0000313" key="2">
    <source>
        <dbReference type="Proteomes" id="UP000244855"/>
    </source>
</evidence>
<name>A0A2V1E8N4_9PLEO</name>
<evidence type="ECO:0000313" key="1">
    <source>
        <dbReference type="EMBL" id="PVI05595.1"/>
    </source>
</evidence>
<dbReference type="STRING" id="97972.A0A2V1E8N4"/>
<keyword evidence="2" id="KW-1185">Reference proteome</keyword>
<sequence>MNATVRPTRPGSRTIFLDDTAQHSSAVPGIPYGSNVLRPSEPGHPCMPFSLEGSSVEVHKWIPDDQIAYEKGSGEYLHSAMHGHPRMSGLLLEFTKEMLKRDQPSQALTQNRWHLVIVQHETGFVEHLKNTGRGLWTAWAKSHTADELERYYSSESPMYAFPTLRNIQDALREATQYPGDVTHDPHKCLDAFGFCYKIGYLHTRKCHVAKKEIMFTLAYRRLHPGVESDALLPEGLTL</sequence>
<gene>
    <name evidence="1" type="ORF">DM02DRAFT_623992</name>
</gene>
<proteinExistence type="predicted"/>
<dbReference type="Proteomes" id="UP000244855">
    <property type="component" value="Unassembled WGS sequence"/>
</dbReference>
<protein>
    <submittedName>
        <fullName evidence="1">Uncharacterized protein</fullName>
    </submittedName>
</protein>
<dbReference type="EMBL" id="KZ805313">
    <property type="protein sequence ID" value="PVI05595.1"/>
    <property type="molecule type" value="Genomic_DNA"/>
</dbReference>